<dbReference type="Proteomes" id="UP001652700">
    <property type="component" value="Unplaced"/>
</dbReference>
<accession>A0A6P7GG27</accession>
<dbReference type="AlphaFoldDB" id="A0A6P7GG27"/>
<evidence type="ECO:0000313" key="2">
    <source>
        <dbReference type="EnsemblMetazoa" id="XP_028142940.1"/>
    </source>
</evidence>
<proteinExistence type="predicted"/>
<sequence length="87" mass="9589">MKLVTLFLTVCLLVTFALGQKGECGPNEQKGCRPCPCPERTCQDPNPLCPHFNCPKVCLQFCECIPGYLRDAVTKKCVPKSSCPKRG</sequence>
<dbReference type="OrthoDB" id="6781148at2759"/>
<feature type="signal peptide" evidence="1">
    <location>
        <begin position="1"/>
        <end position="19"/>
    </location>
</feature>
<feature type="chain" id="PRO_5027829133" evidence="1">
    <location>
        <begin position="20"/>
        <end position="87"/>
    </location>
</feature>
<dbReference type="InterPro" id="IPR036084">
    <property type="entry name" value="Ser_inhib-like_sf"/>
</dbReference>
<reference evidence="2" key="2">
    <citation type="submission" date="2025-05" db="UniProtKB">
        <authorList>
            <consortium name="EnsemblMetazoa"/>
        </authorList>
    </citation>
    <scope>IDENTIFICATION</scope>
</reference>
<organism evidence="4">
    <name type="scientific">Diabrotica virgifera virgifera</name>
    <name type="common">western corn rootworm</name>
    <dbReference type="NCBI Taxonomy" id="50390"/>
    <lineage>
        <taxon>Eukaryota</taxon>
        <taxon>Metazoa</taxon>
        <taxon>Ecdysozoa</taxon>
        <taxon>Arthropoda</taxon>
        <taxon>Hexapoda</taxon>
        <taxon>Insecta</taxon>
        <taxon>Pterygota</taxon>
        <taxon>Neoptera</taxon>
        <taxon>Endopterygota</taxon>
        <taxon>Coleoptera</taxon>
        <taxon>Polyphaga</taxon>
        <taxon>Cucujiformia</taxon>
        <taxon>Chrysomeloidea</taxon>
        <taxon>Chrysomelidae</taxon>
        <taxon>Galerucinae</taxon>
        <taxon>Diabroticina</taxon>
        <taxon>Diabroticites</taxon>
        <taxon>Diabrotica</taxon>
    </lineage>
</organism>
<gene>
    <name evidence="4" type="primary">LOC114336761</name>
</gene>
<keyword evidence="1" id="KW-0732">Signal</keyword>
<evidence type="ECO:0000256" key="1">
    <source>
        <dbReference type="SAM" id="SignalP"/>
    </source>
</evidence>
<dbReference type="SUPFAM" id="SSF57567">
    <property type="entry name" value="Serine protease inhibitors"/>
    <property type="match status" value="1"/>
</dbReference>
<protein>
    <submittedName>
        <fullName evidence="4">Chymotrypsin inhibitor Ani s 6-like</fullName>
    </submittedName>
</protein>
<name>A0A6P7GG27_DIAVI</name>
<dbReference type="EnsemblMetazoa" id="XM_028287139.2">
    <property type="protein sequence ID" value="XP_028142940.1"/>
    <property type="gene ID" value="LOC114336761"/>
</dbReference>
<evidence type="ECO:0000313" key="3">
    <source>
        <dbReference type="Proteomes" id="UP001652700"/>
    </source>
</evidence>
<dbReference type="GeneID" id="114336761"/>
<evidence type="ECO:0000313" key="4">
    <source>
        <dbReference type="RefSeq" id="XP_028142940.1"/>
    </source>
</evidence>
<dbReference type="RefSeq" id="XP_028142940.1">
    <property type="nucleotide sequence ID" value="XM_028287139.1"/>
</dbReference>
<reference evidence="4" key="1">
    <citation type="submission" date="2025-04" db="UniProtKB">
        <authorList>
            <consortium name="RefSeq"/>
        </authorList>
    </citation>
    <scope>IDENTIFICATION</scope>
    <source>
        <tissue evidence="4">Whole insect</tissue>
    </source>
</reference>
<dbReference type="KEGG" id="dvv:114336761"/>
<keyword evidence="3" id="KW-1185">Reference proteome</keyword>
<dbReference type="Gene3D" id="2.10.25.10">
    <property type="entry name" value="Laminin"/>
    <property type="match status" value="1"/>
</dbReference>
<dbReference type="InParanoid" id="A0A6P7GG27"/>